<feature type="region of interest" description="Disordered" evidence="1">
    <location>
        <begin position="289"/>
        <end position="309"/>
    </location>
</feature>
<feature type="compositionally biased region" description="Acidic residues" evidence="1">
    <location>
        <begin position="289"/>
        <end position="301"/>
    </location>
</feature>
<sequence>MESLAASEALKARAHDMLHRILCHLKIDLEADWVPEIGENDYDYADKVSKEEAVKFSKARGLGDSLPKAGDLLQFLRFDMIENQGEADRSANQILLSYRSLLGFNSGSVFGSSSRQTKGPSFGVFGRQIPTTGLNIISPPSRLCWKIARLRAEHFFDAGQNVDLWRDFKTLYKQFILSSPHVLSKDSFVLILMIVLWGPLRIKAILRESGILYEEGWLDDMHVEKLLQVYRARTTDLAGMKCVWGSYSFLWHYLHFMHQDEDTELMVSEPSSNGKVDEDMEAVDAVMEDVVEEEGDQEDGREDDRDVQEAERVLVIRAPR</sequence>
<gene>
    <name evidence="2" type="ORF">PTRG_03048</name>
</gene>
<organism evidence="2 3">
    <name type="scientific">Pyrenophora tritici-repentis (strain Pt-1C-BFP)</name>
    <name type="common">Wheat tan spot fungus</name>
    <name type="synonym">Drechslera tritici-repentis</name>
    <dbReference type="NCBI Taxonomy" id="426418"/>
    <lineage>
        <taxon>Eukaryota</taxon>
        <taxon>Fungi</taxon>
        <taxon>Dikarya</taxon>
        <taxon>Ascomycota</taxon>
        <taxon>Pezizomycotina</taxon>
        <taxon>Dothideomycetes</taxon>
        <taxon>Pleosporomycetidae</taxon>
        <taxon>Pleosporales</taxon>
        <taxon>Pleosporineae</taxon>
        <taxon>Pleosporaceae</taxon>
        <taxon>Pyrenophora</taxon>
    </lineage>
</organism>
<name>B2W058_PYRTR</name>
<proteinExistence type="predicted"/>
<accession>B2W058</accession>
<dbReference type="GeneID" id="6341272"/>
<dbReference type="InParanoid" id="B2W058"/>
<dbReference type="KEGG" id="ptrr:6341272"/>
<dbReference type="OrthoDB" id="10459469at2759"/>
<dbReference type="Proteomes" id="UP000001471">
    <property type="component" value="Unassembled WGS sequence"/>
</dbReference>
<evidence type="ECO:0000256" key="1">
    <source>
        <dbReference type="SAM" id="MobiDB-lite"/>
    </source>
</evidence>
<evidence type="ECO:0000313" key="3">
    <source>
        <dbReference type="Proteomes" id="UP000001471"/>
    </source>
</evidence>
<dbReference type="AlphaFoldDB" id="B2W058"/>
<dbReference type="HOGENOM" id="CLU_831931_0_0_1"/>
<dbReference type="EMBL" id="DS231616">
    <property type="protein sequence ID" value="EDU45571.1"/>
    <property type="molecule type" value="Genomic_DNA"/>
</dbReference>
<protein>
    <submittedName>
        <fullName evidence="2">Uncharacterized protein</fullName>
    </submittedName>
</protein>
<reference evidence="3" key="1">
    <citation type="journal article" date="2013" name="G3 (Bethesda)">
        <title>Comparative genomics of a plant-pathogenic fungus, Pyrenophora tritici-repentis, reveals transduplication and the impact of repeat elements on pathogenicity and population divergence.</title>
        <authorList>
            <person name="Manning V.A."/>
            <person name="Pandelova I."/>
            <person name="Dhillon B."/>
            <person name="Wilhelm L.J."/>
            <person name="Goodwin S.B."/>
            <person name="Berlin A.M."/>
            <person name="Figueroa M."/>
            <person name="Freitag M."/>
            <person name="Hane J.K."/>
            <person name="Henrissat B."/>
            <person name="Holman W.H."/>
            <person name="Kodira C.D."/>
            <person name="Martin J."/>
            <person name="Oliver R.P."/>
            <person name="Robbertse B."/>
            <person name="Schackwitz W."/>
            <person name="Schwartz D.C."/>
            <person name="Spatafora J.W."/>
            <person name="Turgeon B.G."/>
            <person name="Yandava C."/>
            <person name="Young S."/>
            <person name="Zhou S."/>
            <person name="Zeng Q."/>
            <person name="Grigoriev I.V."/>
            <person name="Ma L.-J."/>
            <person name="Ciuffetti L.M."/>
        </authorList>
    </citation>
    <scope>NUCLEOTIDE SEQUENCE [LARGE SCALE GENOMIC DNA]</scope>
    <source>
        <strain evidence="3">Pt-1C-BFP</strain>
    </source>
</reference>
<evidence type="ECO:0000313" key="2">
    <source>
        <dbReference type="EMBL" id="EDU45571.1"/>
    </source>
</evidence>